<organism evidence="2">
    <name type="scientific">marine metagenome</name>
    <dbReference type="NCBI Taxonomy" id="408172"/>
    <lineage>
        <taxon>unclassified sequences</taxon>
        <taxon>metagenomes</taxon>
        <taxon>ecological metagenomes</taxon>
    </lineage>
</organism>
<sequence length="23" mass="2793">MSKIYIPIRPSRRAQETDEEEED</sequence>
<evidence type="ECO:0000313" key="2">
    <source>
        <dbReference type="EMBL" id="SVB84318.1"/>
    </source>
</evidence>
<reference evidence="2" key="1">
    <citation type="submission" date="2018-05" db="EMBL/GenBank/DDBJ databases">
        <authorList>
            <person name="Lanie J.A."/>
            <person name="Ng W.-L."/>
            <person name="Kazmierczak K.M."/>
            <person name="Andrzejewski T.M."/>
            <person name="Davidsen T.M."/>
            <person name="Wayne K.J."/>
            <person name="Tettelin H."/>
            <person name="Glass J.I."/>
            <person name="Rusch D."/>
            <person name="Podicherti R."/>
            <person name="Tsui H.-C.T."/>
            <person name="Winkler M.E."/>
        </authorList>
    </citation>
    <scope>NUCLEOTIDE SEQUENCE</scope>
</reference>
<feature type="region of interest" description="Disordered" evidence="1">
    <location>
        <begin position="1"/>
        <end position="23"/>
    </location>
</feature>
<name>A0A382HAI1_9ZZZZ</name>
<gene>
    <name evidence="2" type="ORF">METZ01_LOCUS237172</name>
</gene>
<accession>A0A382HAI1</accession>
<dbReference type="AlphaFoldDB" id="A0A382HAI1"/>
<proteinExistence type="predicted"/>
<dbReference type="EMBL" id="UINC01060132">
    <property type="protein sequence ID" value="SVB84318.1"/>
    <property type="molecule type" value="Genomic_DNA"/>
</dbReference>
<evidence type="ECO:0000256" key="1">
    <source>
        <dbReference type="SAM" id="MobiDB-lite"/>
    </source>
</evidence>
<protein>
    <submittedName>
        <fullName evidence="2">Uncharacterized protein</fullName>
    </submittedName>
</protein>